<organism evidence="2 3">
    <name type="scientific">Floridaenema evergladense BLCC-F167</name>
    <dbReference type="NCBI Taxonomy" id="3153639"/>
    <lineage>
        <taxon>Bacteria</taxon>
        <taxon>Bacillati</taxon>
        <taxon>Cyanobacteriota</taxon>
        <taxon>Cyanophyceae</taxon>
        <taxon>Oscillatoriophycideae</taxon>
        <taxon>Aerosakkonematales</taxon>
        <taxon>Aerosakkonemataceae</taxon>
        <taxon>Floridanema</taxon>
        <taxon>Floridanema evergladense</taxon>
    </lineage>
</organism>
<dbReference type="EMBL" id="JBHFNT010000248">
    <property type="protein sequence ID" value="MFB2838384.1"/>
    <property type="molecule type" value="Genomic_DNA"/>
</dbReference>
<dbReference type="GO" id="GO:0016787">
    <property type="term" value="F:hydrolase activity"/>
    <property type="evidence" value="ECO:0007669"/>
    <property type="project" value="UniProtKB-KW"/>
</dbReference>
<dbReference type="SUPFAM" id="SSF53474">
    <property type="entry name" value="alpha/beta-Hydrolases"/>
    <property type="match status" value="1"/>
</dbReference>
<name>A0ABV4WTE9_9CYAN</name>
<protein>
    <submittedName>
        <fullName evidence="2">Alpha/beta fold hydrolase</fullName>
    </submittedName>
</protein>
<dbReference type="RefSeq" id="WP_413280699.1">
    <property type="nucleotide sequence ID" value="NZ_JBHFNT010000248.1"/>
</dbReference>
<sequence>MFTQDAVTQLREKIQRKAIATPLTKQPISTAYIQAGKGGNPILLLHGFDSSLLEFYRLFPLLAAKNETWAIDLLGFGFTDRIEGINFNPSTIKTHLYCCWKSLINQPIILLGCSMGGAAAIDFTITYPQAVKKLILIDSVGYSGSFPFGKYLFPPSDYIAVEYWRQRKLQALNIVNLINSNSADSLALKSVTLHLQMPRWVEATISFTKSCGYSWLGDKIAQIDKSTLILWGESDETLGTEDAKKFQRDIAHSKLIWIKDCGHAPQLEKPEIIAEHILSFALDSRF</sequence>
<gene>
    <name evidence="2" type="ORF">ACE1CA_28150</name>
</gene>
<keyword evidence="3" id="KW-1185">Reference proteome</keyword>
<dbReference type="Pfam" id="PF12697">
    <property type="entry name" value="Abhydrolase_6"/>
    <property type="match status" value="1"/>
</dbReference>
<dbReference type="InterPro" id="IPR000073">
    <property type="entry name" value="AB_hydrolase_1"/>
</dbReference>
<feature type="domain" description="AB hydrolase-1" evidence="1">
    <location>
        <begin position="42"/>
        <end position="275"/>
    </location>
</feature>
<dbReference type="InterPro" id="IPR000639">
    <property type="entry name" value="Epox_hydrolase-like"/>
</dbReference>
<evidence type="ECO:0000313" key="2">
    <source>
        <dbReference type="EMBL" id="MFB2838384.1"/>
    </source>
</evidence>
<proteinExistence type="predicted"/>
<dbReference type="PANTHER" id="PTHR43689">
    <property type="entry name" value="HYDROLASE"/>
    <property type="match status" value="1"/>
</dbReference>
<dbReference type="Proteomes" id="UP001576780">
    <property type="component" value="Unassembled WGS sequence"/>
</dbReference>
<evidence type="ECO:0000313" key="3">
    <source>
        <dbReference type="Proteomes" id="UP001576780"/>
    </source>
</evidence>
<comment type="caution">
    <text evidence="2">The sequence shown here is derived from an EMBL/GenBank/DDBJ whole genome shotgun (WGS) entry which is preliminary data.</text>
</comment>
<dbReference type="PANTHER" id="PTHR43689:SF8">
    <property type="entry name" value="ALPHA_BETA-HYDROLASES SUPERFAMILY PROTEIN"/>
    <property type="match status" value="1"/>
</dbReference>
<accession>A0ABV4WTE9</accession>
<keyword evidence="2" id="KW-0378">Hydrolase</keyword>
<evidence type="ECO:0000259" key="1">
    <source>
        <dbReference type="Pfam" id="PF12697"/>
    </source>
</evidence>
<dbReference type="InterPro" id="IPR029058">
    <property type="entry name" value="AB_hydrolase_fold"/>
</dbReference>
<dbReference type="Gene3D" id="3.40.50.1820">
    <property type="entry name" value="alpha/beta hydrolase"/>
    <property type="match status" value="1"/>
</dbReference>
<dbReference type="PRINTS" id="PR00412">
    <property type="entry name" value="EPOXHYDRLASE"/>
</dbReference>
<reference evidence="2 3" key="1">
    <citation type="submission" date="2024-09" db="EMBL/GenBank/DDBJ databases">
        <title>Floridaenema gen nov. (Aerosakkonemataceae, Aerosakkonematales ord. nov., Cyanobacteria) from benthic tropical and subtropical fresh waters, with the description of four new species.</title>
        <authorList>
            <person name="Moretto J.A."/>
            <person name="Berthold D.E."/>
            <person name="Lefler F.W."/>
            <person name="Huang I.-S."/>
            <person name="Laughinghouse H. IV."/>
        </authorList>
    </citation>
    <scope>NUCLEOTIDE SEQUENCE [LARGE SCALE GENOMIC DNA]</scope>
    <source>
        <strain evidence="2 3">BLCC-F167</strain>
    </source>
</reference>
<dbReference type="PRINTS" id="PR00111">
    <property type="entry name" value="ABHYDROLASE"/>
</dbReference>